<dbReference type="PANTHER" id="PTHR11711">
    <property type="entry name" value="ADP RIBOSYLATION FACTOR-RELATED"/>
    <property type="match status" value="1"/>
</dbReference>
<keyword evidence="4" id="KW-0931">ER-Golgi transport</keyword>
<evidence type="ECO:0000313" key="9">
    <source>
        <dbReference type="Proteomes" id="UP001472677"/>
    </source>
</evidence>
<dbReference type="Proteomes" id="UP001472677">
    <property type="component" value="Unassembled WGS sequence"/>
</dbReference>
<keyword evidence="5" id="KW-0813">Transport</keyword>
<name>A0ABR2ETV2_9ROSI</name>
<keyword evidence="3" id="KW-0547">Nucleotide-binding</keyword>
<dbReference type="InterPro" id="IPR027417">
    <property type="entry name" value="P-loop_NTPase"/>
</dbReference>
<sequence length="130" mass="14927">MSYDHLYLFICKAFVHVPKDERSKLDAKTRQCIFIGYGLDGEFGYRLYDPDIGDFDAPIDDVVTDQQQAPIAPPAVPLRRSFRDRQSFCQDKLRDAVLLVFGNKQDLPNAMNVVEITGKLVLHSLRQSHW</sequence>
<evidence type="ECO:0000313" key="8">
    <source>
        <dbReference type="EMBL" id="KAK8564769.1"/>
    </source>
</evidence>
<keyword evidence="5" id="KW-0653">Protein transport</keyword>
<accession>A0ABR2ETV2</accession>
<keyword evidence="2" id="KW-0449">Lipoprotein</keyword>
<dbReference type="EMBL" id="JBBPBM010000010">
    <property type="protein sequence ID" value="KAK8564769.1"/>
    <property type="molecule type" value="Genomic_DNA"/>
</dbReference>
<feature type="domain" description="Retroviral polymerase SH3-like" evidence="7">
    <location>
        <begin position="11"/>
        <end position="52"/>
    </location>
</feature>
<evidence type="ECO:0000256" key="4">
    <source>
        <dbReference type="ARBA" id="ARBA00022892"/>
    </source>
</evidence>
<proteinExistence type="inferred from homology"/>
<keyword evidence="2" id="KW-0519">Myristate</keyword>
<comment type="similarity">
    <text evidence="1">Belongs to the small GTPase superfamily. Arf family.</text>
</comment>
<keyword evidence="9" id="KW-1185">Reference proteome</keyword>
<dbReference type="Gene3D" id="3.40.50.300">
    <property type="entry name" value="P-loop containing nucleotide triphosphate hydrolases"/>
    <property type="match status" value="1"/>
</dbReference>
<organism evidence="8 9">
    <name type="scientific">Hibiscus sabdariffa</name>
    <name type="common">roselle</name>
    <dbReference type="NCBI Taxonomy" id="183260"/>
    <lineage>
        <taxon>Eukaryota</taxon>
        <taxon>Viridiplantae</taxon>
        <taxon>Streptophyta</taxon>
        <taxon>Embryophyta</taxon>
        <taxon>Tracheophyta</taxon>
        <taxon>Spermatophyta</taxon>
        <taxon>Magnoliopsida</taxon>
        <taxon>eudicotyledons</taxon>
        <taxon>Gunneridae</taxon>
        <taxon>Pentapetalae</taxon>
        <taxon>rosids</taxon>
        <taxon>malvids</taxon>
        <taxon>Malvales</taxon>
        <taxon>Malvaceae</taxon>
        <taxon>Malvoideae</taxon>
        <taxon>Hibiscus</taxon>
    </lineage>
</organism>
<dbReference type="InterPro" id="IPR057670">
    <property type="entry name" value="SH3_retrovirus"/>
</dbReference>
<dbReference type="Pfam" id="PF25597">
    <property type="entry name" value="SH3_retrovirus"/>
    <property type="match status" value="1"/>
</dbReference>
<keyword evidence="6" id="KW-0342">GTP-binding</keyword>
<evidence type="ECO:0000259" key="7">
    <source>
        <dbReference type="Pfam" id="PF25597"/>
    </source>
</evidence>
<evidence type="ECO:0000256" key="5">
    <source>
        <dbReference type="ARBA" id="ARBA00022927"/>
    </source>
</evidence>
<dbReference type="InterPro" id="IPR024156">
    <property type="entry name" value="Small_GTPase_ARF"/>
</dbReference>
<evidence type="ECO:0000256" key="6">
    <source>
        <dbReference type="ARBA" id="ARBA00023134"/>
    </source>
</evidence>
<evidence type="ECO:0000256" key="3">
    <source>
        <dbReference type="ARBA" id="ARBA00022741"/>
    </source>
</evidence>
<evidence type="ECO:0000256" key="1">
    <source>
        <dbReference type="ARBA" id="ARBA00010290"/>
    </source>
</evidence>
<dbReference type="InterPro" id="IPR006689">
    <property type="entry name" value="Small_GTPase_ARF/SAR"/>
</dbReference>
<gene>
    <name evidence="8" type="ORF">V6N12_058351</name>
</gene>
<evidence type="ECO:0000256" key="2">
    <source>
        <dbReference type="ARBA" id="ARBA00022707"/>
    </source>
</evidence>
<reference evidence="8 9" key="1">
    <citation type="journal article" date="2024" name="G3 (Bethesda)">
        <title>Genome assembly of Hibiscus sabdariffa L. provides insights into metabolisms of medicinal natural products.</title>
        <authorList>
            <person name="Kim T."/>
        </authorList>
    </citation>
    <scope>NUCLEOTIDE SEQUENCE [LARGE SCALE GENOMIC DNA]</scope>
    <source>
        <strain evidence="8">TK-2024</strain>
        <tissue evidence="8">Old leaves</tissue>
    </source>
</reference>
<comment type="caution">
    <text evidence="8">The sequence shown here is derived from an EMBL/GenBank/DDBJ whole genome shotgun (WGS) entry which is preliminary data.</text>
</comment>
<protein>
    <recommendedName>
        <fullName evidence="7">Retroviral polymerase SH3-like domain-containing protein</fullName>
    </recommendedName>
</protein>
<dbReference type="Pfam" id="PF00025">
    <property type="entry name" value="Arf"/>
    <property type="match status" value="1"/>
</dbReference>